<feature type="domain" description="Chitin-binding type-2" evidence="7">
    <location>
        <begin position="18"/>
        <end position="79"/>
    </location>
</feature>
<dbReference type="PANTHER" id="PTHR23301">
    <property type="entry name" value="CHITIN BINDING PERITROPHIN-A"/>
    <property type="match status" value="1"/>
</dbReference>
<dbReference type="InterPro" id="IPR002557">
    <property type="entry name" value="Chitin-bd_dom"/>
</dbReference>
<feature type="domain" description="Chitin-binding type-2" evidence="7">
    <location>
        <begin position="137"/>
        <end position="195"/>
    </location>
</feature>
<dbReference type="InterPro" id="IPR051940">
    <property type="entry name" value="Chitin_bind-dev_reg"/>
</dbReference>
<keyword evidence="4" id="KW-1015">Disulfide bond</keyword>
<keyword evidence="5" id="KW-0325">Glycoprotein</keyword>
<keyword evidence="2 6" id="KW-0732">Signal</keyword>
<proteinExistence type="predicted"/>
<evidence type="ECO:0000259" key="7">
    <source>
        <dbReference type="PROSITE" id="PS50940"/>
    </source>
</evidence>
<evidence type="ECO:0000256" key="2">
    <source>
        <dbReference type="ARBA" id="ARBA00022729"/>
    </source>
</evidence>
<reference evidence="8" key="1">
    <citation type="submission" date="2022-05" db="EMBL/GenBank/DDBJ databases">
        <authorList>
            <person name="Okamura Y."/>
        </authorList>
    </citation>
    <scope>NUCLEOTIDE SEQUENCE</scope>
</reference>
<protein>
    <recommendedName>
        <fullName evidence="7">Chitin-binding type-2 domain-containing protein</fullName>
    </recommendedName>
</protein>
<gene>
    <name evidence="8" type="ORF">PIBRA_LOCUS3070</name>
</gene>
<evidence type="ECO:0000313" key="8">
    <source>
        <dbReference type="EMBL" id="CAH4008188.1"/>
    </source>
</evidence>
<evidence type="ECO:0000256" key="1">
    <source>
        <dbReference type="ARBA" id="ARBA00022669"/>
    </source>
</evidence>
<dbReference type="PANTHER" id="PTHR23301:SF0">
    <property type="entry name" value="CHITIN-BINDING TYPE-2 DOMAIN-CONTAINING PROTEIN-RELATED"/>
    <property type="match status" value="1"/>
</dbReference>
<dbReference type="EMBL" id="CALOZG010000003">
    <property type="protein sequence ID" value="CAH4008188.1"/>
    <property type="molecule type" value="Genomic_DNA"/>
</dbReference>
<keyword evidence="9" id="KW-1185">Reference proteome</keyword>
<dbReference type="Pfam" id="PF01607">
    <property type="entry name" value="CBM_14"/>
    <property type="match status" value="2"/>
</dbReference>
<dbReference type="SUPFAM" id="SSF57625">
    <property type="entry name" value="Invertebrate chitin-binding proteins"/>
    <property type="match status" value="2"/>
</dbReference>
<dbReference type="PROSITE" id="PS50940">
    <property type="entry name" value="CHIT_BIND_II"/>
    <property type="match status" value="2"/>
</dbReference>
<feature type="signal peptide" evidence="6">
    <location>
        <begin position="1"/>
        <end position="15"/>
    </location>
</feature>
<feature type="chain" id="PRO_5040204288" description="Chitin-binding type-2 domain-containing protein" evidence="6">
    <location>
        <begin position="16"/>
        <end position="202"/>
    </location>
</feature>
<dbReference type="AlphaFoldDB" id="A0A9P0X7J4"/>
<dbReference type="GO" id="GO:0005576">
    <property type="term" value="C:extracellular region"/>
    <property type="evidence" value="ECO:0007669"/>
    <property type="project" value="InterPro"/>
</dbReference>
<evidence type="ECO:0000256" key="4">
    <source>
        <dbReference type="ARBA" id="ARBA00023157"/>
    </source>
</evidence>
<keyword evidence="1" id="KW-0147">Chitin-binding</keyword>
<organism evidence="8 9">
    <name type="scientific">Pieris brassicae</name>
    <name type="common">White butterfly</name>
    <name type="synonym">Large white butterfly</name>
    <dbReference type="NCBI Taxonomy" id="7116"/>
    <lineage>
        <taxon>Eukaryota</taxon>
        <taxon>Metazoa</taxon>
        <taxon>Ecdysozoa</taxon>
        <taxon>Arthropoda</taxon>
        <taxon>Hexapoda</taxon>
        <taxon>Insecta</taxon>
        <taxon>Pterygota</taxon>
        <taxon>Neoptera</taxon>
        <taxon>Endopterygota</taxon>
        <taxon>Lepidoptera</taxon>
        <taxon>Glossata</taxon>
        <taxon>Ditrysia</taxon>
        <taxon>Papilionoidea</taxon>
        <taxon>Pieridae</taxon>
        <taxon>Pierinae</taxon>
        <taxon>Pieris</taxon>
    </lineage>
</organism>
<name>A0A9P0X7J4_PIEBR</name>
<comment type="caution">
    <text evidence="8">The sequence shown here is derived from an EMBL/GenBank/DDBJ whole genome shotgun (WGS) entry which is preliminary data.</text>
</comment>
<evidence type="ECO:0000256" key="3">
    <source>
        <dbReference type="ARBA" id="ARBA00022737"/>
    </source>
</evidence>
<keyword evidence="3" id="KW-0677">Repeat</keyword>
<dbReference type="SMART" id="SM00494">
    <property type="entry name" value="ChtBD2"/>
    <property type="match status" value="2"/>
</dbReference>
<dbReference type="GO" id="GO:0008061">
    <property type="term" value="F:chitin binding"/>
    <property type="evidence" value="ECO:0007669"/>
    <property type="project" value="UniProtKB-KW"/>
</dbReference>
<sequence>MKVAGLLFLAVATLAQRENPCPPEQALDWTIEKLFAHEDCNKFYQCTHGYPVERICPAGLHFNEPESICDWPINVNCQPNTPPETETETEDPELAYQEIVNHAASIQNLSDEPVIVDGEGTEVEVLPTEKPGIEFLENGCPVDPYIHWLVSEPENCGVFYSCVWGKKVGMSCPPNLHFNKELQVCDWPVFAGCLGNADGIAA</sequence>
<evidence type="ECO:0000313" key="9">
    <source>
        <dbReference type="Proteomes" id="UP001152562"/>
    </source>
</evidence>
<dbReference type="Gene3D" id="2.170.140.10">
    <property type="entry name" value="Chitin binding domain"/>
    <property type="match status" value="2"/>
</dbReference>
<evidence type="ECO:0000256" key="6">
    <source>
        <dbReference type="SAM" id="SignalP"/>
    </source>
</evidence>
<accession>A0A9P0X7J4</accession>
<dbReference type="OrthoDB" id="6020543at2759"/>
<evidence type="ECO:0000256" key="5">
    <source>
        <dbReference type="ARBA" id="ARBA00023180"/>
    </source>
</evidence>
<dbReference type="Proteomes" id="UP001152562">
    <property type="component" value="Unassembled WGS sequence"/>
</dbReference>
<dbReference type="InterPro" id="IPR036508">
    <property type="entry name" value="Chitin-bd_dom_sf"/>
</dbReference>